<protein>
    <submittedName>
        <fullName evidence="10">Putative ABC transport system permease protein</fullName>
    </submittedName>
</protein>
<feature type="transmembrane region" description="Helical" evidence="7">
    <location>
        <begin position="285"/>
        <end position="308"/>
    </location>
</feature>
<dbReference type="GO" id="GO:0005886">
    <property type="term" value="C:plasma membrane"/>
    <property type="evidence" value="ECO:0007669"/>
    <property type="project" value="UniProtKB-SubCell"/>
</dbReference>
<keyword evidence="2" id="KW-1003">Cell membrane</keyword>
<dbReference type="InterPro" id="IPR003838">
    <property type="entry name" value="ABC3_permease_C"/>
</dbReference>
<feature type="transmembrane region" description="Helical" evidence="7">
    <location>
        <begin position="21"/>
        <end position="42"/>
    </location>
</feature>
<evidence type="ECO:0000256" key="3">
    <source>
        <dbReference type="ARBA" id="ARBA00022692"/>
    </source>
</evidence>
<evidence type="ECO:0000259" key="8">
    <source>
        <dbReference type="Pfam" id="PF02687"/>
    </source>
</evidence>
<keyword evidence="3 7" id="KW-0812">Transmembrane</keyword>
<name>A0A2U1F900_9PORP</name>
<dbReference type="PANTHER" id="PTHR30572">
    <property type="entry name" value="MEMBRANE COMPONENT OF TRANSPORTER-RELATED"/>
    <property type="match status" value="1"/>
</dbReference>
<reference evidence="10 11" key="1">
    <citation type="submission" date="2018-04" db="EMBL/GenBank/DDBJ databases">
        <title>Genomic Encyclopedia of Type Strains, Phase IV (KMG-IV): sequencing the most valuable type-strain genomes for metagenomic binning, comparative biology and taxonomic classification.</title>
        <authorList>
            <person name="Goeker M."/>
        </authorList>
    </citation>
    <scope>NUCLEOTIDE SEQUENCE [LARGE SCALE GENOMIC DNA]</scope>
    <source>
        <strain evidence="10 11">DSM 28520</strain>
    </source>
</reference>
<keyword evidence="5 7" id="KW-0472">Membrane</keyword>
<dbReference type="Pfam" id="PF12704">
    <property type="entry name" value="MacB_PCD"/>
    <property type="match status" value="1"/>
</dbReference>
<evidence type="ECO:0000256" key="7">
    <source>
        <dbReference type="SAM" id="Phobius"/>
    </source>
</evidence>
<feature type="domain" description="ABC3 transporter permease C-terminal" evidence="8">
    <location>
        <begin position="289"/>
        <end position="417"/>
    </location>
</feature>
<feature type="transmembrane region" description="Helical" evidence="7">
    <location>
        <begin position="329"/>
        <end position="356"/>
    </location>
</feature>
<feature type="domain" description="MacB-like periplasmic core" evidence="9">
    <location>
        <begin position="21"/>
        <end position="213"/>
    </location>
</feature>
<feature type="transmembrane region" description="Helical" evidence="7">
    <location>
        <begin position="389"/>
        <end position="409"/>
    </location>
</feature>
<dbReference type="GeneID" id="94551106"/>
<sequence length="425" mass="46897">MFDTDNLQELGATLRKNKLRTALTGFAVAWGVLLLVLLLSAGRGFQHGIRHNVEEFRMGTTAITFSTWRTSKEYGGYPKNRYIYLTPDDCEYLVKLNPKLIEGYSYYMYQWQYDVQYEERTYTGPTKAVSGEYANMVSTPILEGRFLSPADDAMSKKVIVLCEQAADNLFGEGVSPVGKYVNLSKIAFLVVGVCKGEGGGQFSPNYIPFSTYNGVFAKGFRIDCTLAMNCPMVRTEAEVERLKTTLNRQLAFRKGYDPTDTEVSYVDAPVTDMKTMDRIFSGIDIFLWIIGLSTLVIGIIGVANIMQVTVNERQREIGIRKALGAKPKAIINMILTESVIVTLVSGLIGLVVGVGLMEFISQWVQKTGVGSQVMEGRTLTLFLDPSIDLGIAVLALIVMVVSGAVAGYLPARKAIRIPAVEAMRN</sequence>
<dbReference type="OrthoDB" id="9770036at2"/>
<keyword evidence="4 7" id="KW-1133">Transmembrane helix</keyword>
<proteinExistence type="inferred from homology"/>
<comment type="subcellular location">
    <subcellularLocation>
        <location evidence="1">Cell membrane</location>
        <topology evidence="1">Multi-pass membrane protein</topology>
    </subcellularLocation>
</comment>
<gene>
    <name evidence="10" type="ORF">C7382_1123</name>
</gene>
<evidence type="ECO:0000313" key="11">
    <source>
        <dbReference type="Proteomes" id="UP000245462"/>
    </source>
</evidence>
<dbReference type="GO" id="GO:0022857">
    <property type="term" value="F:transmembrane transporter activity"/>
    <property type="evidence" value="ECO:0007669"/>
    <property type="project" value="TreeGrafter"/>
</dbReference>
<dbReference type="Pfam" id="PF02687">
    <property type="entry name" value="FtsX"/>
    <property type="match status" value="1"/>
</dbReference>
<evidence type="ECO:0000256" key="4">
    <source>
        <dbReference type="ARBA" id="ARBA00022989"/>
    </source>
</evidence>
<evidence type="ECO:0000256" key="1">
    <source>
        <dbReference type="ARBA" id="ARBA00004651"/>
    </source>
</evidence>
<evidence type="ECO:0000256" key="2">
    <source>
        <dbReference type="ARBA" id="ARBA00022475"/>
    </source>
</evidence>
<dbReference type="Proteomes" id="UP000245462">
    <property type="component" value="Unassembled WGS sequence"/>
</dbReference>
<dbReference type="AlphaFoldDB" id="A0A2U1F900"/>
<evidence type="ECO:0000256" key="5">
    <source>
        <dbReference type="ARBA" id="ARBA00023136"/>
    </source>
</evidence>
<dbReference type="EMBL" id="QEKY01000012">
    <property type="protein sequence ID" value="PVZ08662.1"/>
    <property type="molecule type" value="Genomic_DNA"/>
</dbReference>
<keyword evidence="11" id="KW-1185">Reference proteome</keyword>
<organism evidence="10 11">
    <name type="scientific">Porphyromonas loveana</name>
    <dbReference type="NCBI Taxonomy" id="1884669"/>
    <lineage>
        <taxon>Bacteria</taxon>
        <taxon>Pseudomonadati</taxon>
        <taxon>Bacteroidota</taxon>
        <taxon>Bacteroidia</taxon>
        <taxon>Bacteroidales</taxon>
        <taxon>Porphyromonadaceae</taxon>
        <taxon>Porphyromonas</taxon>
    </lineage>
</organism>
<dbReference type="InterPro" id="IPR050250">
    <property type="entry name" value="Macrolide_Exporter_MacB"/>
</dbReference>
<evidence type="ECO:0000259" key="9">
    <source>
        <dbReference type="Pfam" id="PF12704"/>
    </source>
</evidence>
<dbReference type="InterPro" id="IPR025857">
    <property type="entry name" value="MacB_PCD"/>
</dbReference>
<evidence type="ECO:0000313" key="10">
    <source>
        <dbReference type="EMBL" id="PVZ08662.1"/>
    </source>
</evidence>
<dbReference type="RefSeq" id="WP_116679644.1">
    <property type="nucleotide sequence ID" value="NZ_QEKY01000012.1"/>
</dbReference>
<accession>A0A2U1F900</accession>
<comment type="similarity">
    <text evidence="6">Belongs to the ABC-4 integral membrane protein family.</text>
</comment>
<evidence type="ECO:0000256" key="6">
    <source>
        <dbReference type="ARBA" id="ARBA00038076"/>
    </source>
</evidence>
<dbReference type="PANTHER" id="PTHR30572:SF4">
    <property type="entry name" value="ABC TRANSPORTER PERMEASE YTRF"/>
    <property type="match status" value="1"/>
</dbReference>
<comment type="caution">
    <text evidence="10">The sequence shown here is derived from an EMBL/GenBank/DDBJ whole genome shotgun (WGS) entry which is preliminary data.</text>
</comment>